<proteinExistence type="predicted"/>
<organism evidence="1 2">
    <name type="scientific">Dermacentor silvarum</name>
    <name type="common">Tick</name>
    <dbReference type="NCBI Taxonomy" id="543639"/>
    <lineage>
        <taxon>Eukaryota</taxon>
        <taxon>Metazoa</taxon>
        <taxon>Ecdysozoa</taxon>
        <taxon>Arthropoda</taxon>
        <taxon>Chelicerata</taxon>
        <taxon>Arachnida</taxon>
        <taxon>Acari</taxon>
        <taxon>Parasitiformes</taxon>
        <taxon>Ixodida</taxon>
        <taxon>Ixodoidea</taxon>
        <taxon>Ixodidae</taxon>
        <taxon>Rhipicephalinae</taxon>
        <taxon>Dermacentor</taxon>
    </lineage>
</organism>
<name>A0ACB8CCQ2_DERSI</name>
<evidence type="ECO:0000313" key="2">
    <source>
        <dbReference type="Proteomes" id="UP000821865"/>
    </source>
</evidence>
<sequence length="425" mass="48050">MAKPKRQCKERTCFVPLCRSGYRSNKDRVSLFTAPSDATRLAEWARMIRRTDRKLTPTAVVCEKHFESSLIERAFSITVNGVVHEIPRDKPRLKPDAIPTIFPEYPKHLVPKVPAKRKTRNLCKQDLELPAKRHRRAQSDASELCSAVESDESESLEGCGDHLNTAAPEECTPRCSSETASAQNDEAQRLQTTCEIRHPFCDLSIPVSWMKVPSPPVESVAYAYCEAEMNNFATLFIEKMVLFEKPLPERQSVTATVYLRGREKSKQVLRTRDEAESLIKDVSLTALCGGCGLKPASKKHTSYRGMFFAEKCSLSTQSDGIESCVFCKYQRILAQNQAYRKKKREKASAGKHGEKKHCKNISRNLSRTKKRLATAKEQVAHMKEQNEAVSEEAFESKIKSLPPKQQLAVKSCFLAARRKSHKGMR</sequence>
<dbReference type="Proteomes" id="UP000821865">
    <property type="component" value="Chromosome 7"/>
</dbReference>
<comment type="caution">
    <text evidence="1">The sequence shown here is derived from an EMBL/GenBank/DDBJ whole genome shotgun (WGS) entry which is preliminary data.</text>
</comment>
<accession>A0ACB8CCQ2</accession>
<gene>
    <name evidence="1" type="ORF">HPB49_000316</name>
</gene>
<evidence type="ECO:0000313" key="1">
    <source>
        <dbReference type="EMBL" id="KAH7940452.1"/>
    </source>
</evidence>
<keyword evidence="2" id="KW-1185">Reference proteome</keyword>
<dbReference type="EMBL" id="CM023476">
    <property type="protein sequence ID" value="KAH7940452.1"/>
    <property type="molecule type" value="Genomic_DNA"/>
</dbReference>
<protein>
    <submittedName>
        <fullName evidence="1">Uncharacterized protein</fullName>
    </submittedName>
</protein>
<reference evidence="1" key="1">
    <citation type="submission" date="2020-05" db="EMBL/GenBank/DDBJ databases">
        <title>Large-scale comparative analyses of tick genomes elucidate their genetic diversity and vector capacities.</title>
        <authorList>
            <person name="Jia N."/>
            <person name="Wang J."/>
            <person name="Shi W."/>
            <person name="Du L."/>
            <person name="Sun Y."/>
            <person name="Zhan W."/>
            <person name="Jiang J."/>
            <person name="Wang Q."/>
            <person name="Zhang B."/>
            <person name="Ji P."/>
            <person name="Sakyi L.B."/>
            <person name="Cui X."/>
            <person name="Yuan T."/>
            <person name="Jiang B."/>
            <person name="Yang W."/>
            <person name="Lam T.T.-Y."/>
            <person name="Chang Q."/>
            <person name="Ding S."/>
            <person name="Wang X."/>
            <person name="Zhu J."/>
            <person name="Ruan X."/>
            <person name="Zhao L."/>
            <person name="Wei J."/>
            <person name="Que T."/>
            <person name="Du C."/>
            <person name="Cheng J."/>
            <person name="Dai P."/>
            <person name="Han X."/>
            <person name="Huang E."/>
            <person name="Gao Y."/>
            <person name="Liu J."/>
            <person name="Shao H."/>
            <person name="Ye R."/>
            <person name="Li L."/>
            <person name="Wei W."/>
            <person name="Wang X."/>
            <person name="Wang C."/>
            <person name="Yang T."/>
            <person name="Huo Q."/>
            <person name="Li W."/>
            <person name="Guo W."/>
            <person name="Chen H."/>
            <person name="Zhou L."/>
            <person name="Ni X."/>
            <person name="Tian J."/>
            <person name="Zhou Y."/>
            <person name="Sheng Y."/>
            <person name="Liu T."/>
            <person name="Pan Y."/>
            <person name="Xia L."/>
            <person name="Li J."/>
            <person name="Zhao F."/>
            <person name="Cao W."/>
        </authorList>
    </citation>
    <scope>NUCLEOTIDE SEQUENCE</scope>
    <source>
        <strain evidence="1">Dsil-2018</strain>
    </source>
</reference>